<dbReference type="InterPro" id="IPR037066">
    <property type="entry name" value="Plug_dom_sf"/>
</dbReference>
<evidence type="ECO:0000256" key="8">
    <source>
        <dbReference type="ARBA" id="ARBA00023136"/>
    </source>
</evidence>
<evidence type="ECO:0000256" key="2">
    <source>
        <dbReference type="ARBA" id="ARBA00009810"/>
    </source>
</evidence>
<keyword evidence="3 11" id="KW-0813">Transport</keyword>
<sequence length="764" mass="84112">MLKKLSASILLALSYNISADEPYKIGIIDVYTNTPLPSIGLPINMVPSSIQTVNGQEINQQAGVSVADYMVNNLQGVTVNEVGGNPYQLEINFRGYNATPISGNPQGLSVYVDGVRMNQPFSNTVLWDLIPDFSIESMQMVAGSNPVYGLNTLGGAISMQTKSGRTFNKKAIDFSAGSWGRQTSLMEAGGISEDGSYDYYIGYQHFTEDGWRDYSPSHVNQLFTKVGWESDTSRYEVSYSGAHNLLIGNGLTPKDLLGSDLEGIHTLEDETKNNYGKLVLSATEFWDDDTMFSGNAYWLRSDRKTGNGDLNDEFCDGASWDEDECTDAQLSLNKDDAQNLNQGVQNSTSTKQDAYGANGQITFDQDWLGRRNQLVVGTGVEYSLIKFMQSEEEIATLLANGFFGGDREDPEQSTGLTGKTKTFSLFATNTHALNDQWNINTAARYNFIQVDNQDTFNPPGGASSLSGKHHYERVNPSVGLTFHPTDNYTTYASYSESNRAPTSIELGCSNEAQPCNLPTQMADDPPLEMVVAKTVEFGARGKIANNMSWNAAIYSGKNKDDILFVYANASNGLGYFTNVDETTREGIDLGFSGQFDDLSLAVNYGFVMARYGSDFTIANEVNTSRDGASIQVSDGDYLPNIPKHHMKIRANYRVNPSWYVGATVSAFSKSYMMGNENQGHDASQGLQGETPGYAVMNLDSQYYIGENWQLSLKAINIFDNEYYTGGRLAQTRVQTDRSFDDERNVASLIPGAPRAAWIGLRYEF</sequence>
<dbReference type="Proteomes" id="UP000054262">
    <property type="component" value="Unassembled WGS sequence"/>
</dbReference>
<name>A0P684_9PROT</name>
<evidence type="ECO:0000313" key="17">
    <source>
        <dbReference type="EMBL" id="EAV47044.1"/>
    </source>
</evidence>
<dbReference type="GO" id="GO:0044718">
    <property type="term" value="P:siderophore transmembrane transport"/>
    <property type="evidence" value="ECO:0007669"/>
    <property type="project" value="TreeGrafter"/>
</dbReference>
<keyword evidence="9 17" id="KW-0675">Receptor</keyword>
<feature type="domain" description="TonB-dependent receptor plug" evidence="16">
    <location>
        <begin position="44"/>
        <end position="156"/>
    </location>
</feature>
<comment type="caution">
    <text evidence="17">The sequence shown here is derived from an EMBL/GenBank/DDBJ whole genome shotgun (WGS) entry which is preliminary data.</text>
</comment>
<evidence type="ECO:0000256" key="12">
    <source>
        <dbReference type="PROSITE-ProRule" id="PRU10144"/>
    </source>
</evidence>
<evidence type="ECO:0000256" key="14">
    <source>
        <dbReference type="SAM" id="SignalP"/>
    </source>
</evidence>
<evidence type="ECO:0000259" key="15">
    <source>
        <dbReference type="Pfam" id="PF00593"/>
    </source>
</evidence>
<evidence type="ECO:0000313" key="18">
    <source>
        <dbReference type="Proteomes" id="UP000054262"/>
    </source>
</evidence>
<accession>A0P684</accession>
<dbReference type="InterPro" id="IPR036942">
    <property type="entry name" value="Beta-barrel_TonB_sf"/>
</dbReference>
<evidence type="ECO:0000256" key="7">
    <source>
        <dbReference type="ARBA" id="ARBA00023077"/>
    </source>
</evidence>
<feature type="chain" id="PRO_5002628361" evidence="14">
    <location>
        <begin position="20"/>
        <end position="764"/>
    </location>
</feature>
<feature type="short sequence motif" description="TonB C-terminal box" evidence="12">
    <location>
        <begin position="747"/>
        <end position="764"/>
    </location>
</feature>
<dbReference type="InterPro" id="IPR012910">
    <property type="entry name" value="Plug_dom"/>
</dbReference>
<keyword evidence="6 14" id="KW-0732">Signal</keyword>
<evidence type="ECO:0000256" key="5">
    <source>
        <dbReference type="ARBA" id="ARBA00022692"/>
    </source>
</evidence>
<evidence type="ECO:0000256" key="13">
    <source>
        <dbReference type="RuleBase" id="RU003357"/>
    </source>
</evidence>
<dbReference type="AlphaFoldDB" id="A0P684"/>
<dbReference type="InterPro" id="IPR000531">
    <property type="entry name" value="Beta-barrel_TonB"/>
</dbReference>
<comment type="subcellular location">
    <subcellularLocation>
        <location evidence="1 11">Cell outer membrane</location>
        <topology evidence="1 11">Multi-pass membrane protein</topology>
    </subcellularLocation>
</comment>
<dbReference type="SUPFAM" id="SSF56935">
    <property type="entry name" value="Porins"/>
    <property type="match status" value="1"/>
</dbReference>
<feature type="domain" description="TonB-dependent receptor-like beta-barrel" evidence="15">
    <location>
        <begin position="276"/>
        <end position="717"/>
    </location>
</feature>
<dbReference type="OrthoDB" id="98353at2"/>
<dbReference type="Gene3D" id="2.170.130.10">
    <property type="entry name" value="TonB-dependent receptor, plug domain"/>
    <property type="match status" value="1"/>
</dbReference>
<keyword evidence="4 11" id="KW-1134">Transmembrane beta strand</keyword>
<evidence type="ECO:0000256" key="4">
    <source>
        <dbReference type="ARBA" id="ARBA00022452"/>
    </source>
</evidence>
<evidence type="ECO:0000259" key="16">
    <source>
        <dbReference type="Pfam" id="PF07715"/>
    </source>
</evidence>
<evidence type="ECO:0000256" key="11">
    <source>
        <dbReference type="PROSITE-ProRule" id="PRU01360"/>
    </source>
</evidence>
<dbReference type="GO" id="GO:0009279">
    <property type="term" value="C:cell outer membrane"/>
    <property type="evidence" value="ECO:0007669"/>
    <property type="project" value="UniProtKB-SubCell"/>
</dbReference>
<keyword evidence="8 11" id="KW-0472">Membrane</keyword>
<dbReference type="Pfam" id="PF00593">
    <property type="entry name" value="TonB_dep_Rec_b-barrel"/>
    <property type="match status" value="1"/>
</dbReference>
<keyword evidence="7 13" id="KW-0798">TonB box</keyword>
<dbReference type="PROSITE" id="PS52016">
    <property type="entry name" value="TONB_DEPENDENT_REC_3"/>
    <property type="match status" value="1"/>
</dbReference>
<dbReference type="InterPro" id="IPR039426">
    <property type="entry name" value="TonB-dep_rcpt-like"/>
</dbReference>
<gene>
    <name evidence="17" type="ORF">MB2181_03185</name>
</gene>
<evidence type="ECO:0000256" key="6">
    <source>
        <dbReference type="ARBA" id="ARBA00022729"/>
    </source>
</evidence>
<dbReference type="PANTHER" id="PTHR30069:SF39">
    <property type="entry name" value="BLL6183 PROTEIN"/>
    <property type="match status" value="1"/>
</dbReference>
<feature type="signal peptide" evidence="14">
    <location>
        <begin position="1"/>
        <end position="19"/>
    </location>
</feature>
<dbReference type="PANTHER" id="PTHR30069">
    <property type="entry name" value="TONB-DEPENDENT OUTER MEMBRANE RECEPTOR"/>
    <property type="match status" value="1"/>
</dbReference>
<keyword evidence="18" id="KW-1185">Reference proteome</keyword>
<dbReference type="Gene3D" id="2.40.170.20">
    <property type="entry name" value="TonB-dependent receptor, beta-barrel domain"/>
    <property type="match status" value="1"/>
</dbReference>
<dbReference type="EMBL" id="AAUX01000001">
    <property type="protein sequence ID" value="EAV47044.1"/>
    <property type="molecule type" value="Genomic_DNA"/>
</dbReference>
<proteinExistence type="inferred from homology"/>
<dbReference type="GO" id="GO:0015344">
    <property type="term" value="F:siderophore uptake transmembrane transporter activity"/>
    <property type="evidence" value="ECO:0007669"/>
    <property type="project" value="TreeGrafter"/>
</dbReference>
<reference evidence="17 18" key="1">
    <citation type="submission" date="2006-11" db="EMBL/GenBank/DDBJ databases">
        <authorList>
            <person name="Giovannoni S."/>
            <person name="Vergin K."/>
            <person name="Ferriera S."/>
            <person name="Johnson J."/>
            <person name="Kravitz S."/>
            <person name="Beeson K."/>
            <person name="Sutton G."/>
            <person name="Rogers Y.-H."/>
            <person name="Friedman R."/>
            <person name="Frazier M."/>
            <person name="Venter J.C."/>
        </authorList>
    </citation>
    <scope>NUCLEOTIDE SEQUENCE [LARGE SCALE GENOMIC DNA]</scope>
    <source>
        <strain evidence="17 18">HTCC2181</strain>
    </source>
</reference>
<organism evidence="17 18">
    <name type="scientific">Methylophilales bacterium HTCC2181</name>
    <dbReference type="NCBI Taxonomy" id="383631"/>
    <lineage>
        <taxon>Bacteria</taxon>
        <taxon>Pseudomonadati</taxon>
        <taxon>Pseudomonadota</taxon>
        <taxon>Betaproteobacteria</taxon>
        <taxon>Nitrosomonadales</taxon>
        <taxon>OM43 clade</taxon>
    </lineage>
</organism>
<evidence type="ECO:0000256" key="1">
    <source>
        <dbReference type="ARBA" id="ARBA00004571"/>
    </source>
</evidence>
<evidence type="ECO:0000256" key="9">
    <source>
        <dbReference type="ARBA" id="ARBA00023170"/>
    </source>
</evidence>
<evidence type="ECO:0000256" key="10">
    <source>
        <dbReference type="ARBA" id="ARBA00023237"/>
    </source>
</evidence>
<protein>
    <submittedName>
        <fullName evidence="17">TonB-dependent receptor</fullName>
    </submittedName>
</protein>
<evidence type="ECO:0000256" key="3">
    <source>
        <dbReference type="ARBA" id="ARBA00022448"/>
    </source>
</evidence>
<dbReference type="PROSITE" id="PS01156">
    <property type="entry name" value="TONB_DEPENDENT_REC_2"/>
    <property type="match status" value="1"/>
</dbReference>
<dbReference type="InterPro" id="IPR010917">
    <property type="entry name" value="TonB_rcpt_CS"/>
</dbReference>
<dbReference type="Pfam" id="PF07715">
    <property type="entry name" value="Plug"/>
    <property type="match status" value="1"/>
</dbReference>
<keyword evidence="5 11" id="KW-0812">Transmembrane</keyword>
<comment type="similarity">
    <text evidence="2 11 13">Belongs to the TonB-dependent receptor family.</text>
</comment>
<keyword evidence="10 11" id="KW-0998">Cell outer membrane</keyword>